<evidence type="ECO:0000313" key="1">
    <source>
        <dbReference type="EMBL" id="RMX69626.1"/>
    </source>
</evidence>
<keyword evidence="2" id="KW-1185">Reference proteome</keyword>
<evidence type="ECO:0000313" key="2">
    <source>
        <dbReference type="Proteomes" id="UP000282087"/>
    </source>
</evidence>
<evidence type="ECO:0008006" key="3">
    <source>
        <dbReference type="Google" id="ProtNLM"/>
    </source>
</evidence>
<dbReference type="AlphaFoldDB" id="A0A3M6VV53"/>
<dbReference type="SUPFAM" id="SSF54695">
    <property type="entry name" value="POZ domain"/>
    <property type="match status" value="1"/>
</dbReference>
<dbReference type="Proteomes" id="UP000282087">
    <property type="component" value="Unassembled WGS sequence"/>
</dbReference>
<name>A0A3M6VV53_9STRA</name>
<reference evidence="1 2" key="1">
    <citation type="submission" date="2018-06" db="EMBL/GenBank/DDBJ databases">
        <title>Comparative genomics of downy mildews reveals potential adaptations to biotrophy.</title>
        <authorList>
            <person name="Fletcher K."/>
            <person name="Klosterman S.J."/>
            <person name="Derevnina L."/>
            <person name="Martin F."/>
            <person name="Koike S."/>
            <person name="Reyes Chin-Wo S."/>
            <person name="Mou B."/>
            <person name="Michelmore R."/>
        </authorList>
    </citation>
    <scope>NUCLEOTIDE SEQUENCE [LARGE SCALE GENOMIC DNA]</scope>
    <source>
        <strain evidence="1 2">R14</strain>
    </source>
</reference>
<dbReference type="EMBL" id="QLLG01000018">
    <property type="protein sequence ID" value="RMX69626.1"/>
    <property type="molecule type" value="Genomic_DNA"/>
</dbReference>
<protein>
    <recommendedName>
        <fullName evidence="3">BTB domain-containing protein</fullName>
    </recommendedName>
</protein>
<accession>A0A3M6VV53</accession>
<sequence length="760" mass="88183">MVDKERQVLLLDTLEPSSIYTSAHSMTSYLSVSTSSSQSRAAAQKSCNKTNKPLSSISSLESEPPDVILHSDGCAIALHLSVLQRRCPWLYKQLLQLRHSFDASNGFKLLDDEELQQLKHNEKDRSFSTCPLHDPHSLRLDYVYCVAHTCRSGEISDDTTAGQCFQTSPVLPSRKKRLRQEFSVPDKKQMSSGQNVIQKSRRVRNLCNELNQTTLARREQELEHDRSMMHVEIKDTKLGAVVTAVEYIYRRKVRMIDEHNAMEAVKLGQKLGMRCTMLYYCLIIAIRHVTTATWIDMLLMVSTLENKKERQILCDYLLAFMKSLKPEQHLDALRNMRCVHLKRLKDHDVLVRTVMGLMNIVRLVGFWRNLLDALSQWLSNRFETVQVPSLCVIHRHFASEWKPYLEQKPVELFAKAGEEKLFTLLQFGKFQLQVRIDITNEMPILWRIIRSSSPQLLSSDPDDLASLDGEPQFRIQGQMKVKYCRAYPNQAKVSQEVVIQYHHCCKQYSQWCDLVPPTPSTLAPHVTTAAHQSECMGKAKFRGKFFIWGDPVCSMYHFLLQTTLFYSAPDNTPTDISDLVIVSEMQRLPLETLELVLRSDGLRIPDGERTLLRCLNKLFFGKNFSYLGSSHQEPREYNGRRKDIIRLYKCVRWCFIPVDDIIDTLRQSPRELKFYELIEKGLQDTFQRFLRRCPWGWHKYRHAYRKTETNVVKFRIEADKNQLSPEHLPAVSKAKSSLQDFLLLNPDNVFYDPTRVQSVP</sequence>
<gene>
    <name evidence="1" type="ORF">DD238_002206</name>
</gene>
<organism evidence="1 2">
    <name type="scientific">Peronospora effusa</name>
    <dbReference type="NCBI Taxonomy" id="542832"/>
    <lineage>
        <taxon>Eukaryota</taxon>
        <taxon>Sar</taxon>
        <taxon>Stramenopiles</taxon>
        <taxon>Oomycota</taxon>
        <taxon>Peronosporomycetes</taxon>
        <taxon>Peronosporales</taxon>
        <taxon>Peronosporaceae</taxon>
        <taxon>Peronospora</taxon>
    </lineage>
</organism>
<dbReference type="VEuPathDB" id="FungiDB:DD237_003629"/>
<proteinExistence type="predicted"/>
<comment type="caution">
    <text evidence="1">The sequence shown here is derived from an EMBL/GenBank/DDBJ whole genome shotgun (WGS) entry which is preliminary data.</text>
</comment>
<dbReference type="InterPro" id="IPR011333">
    <property type="entry name" value="SKP1/BTB/POZ_sf"/>
</dbReference>